<dbReference type="GO" id="GO:0003677">
    <property type="term" value="F:DNA binding"/>
    <property type="evidence" value="ECO:0007669"/>
    <property type="project" value="UniProtKB-KW"/>
</dbReference>
<evidence type="ECO:0000256" key="2">
    <source>
        <dbReference type="ARBA" id="ARBA00023125"/>
    </source>
</evidence>
<dbReference type="EMBL" id="JAUTAL010000001">
    <property type="protein sequence ID" value="MDQ1096129.1"/>
    <property type="molecule type" value="Genomic_DNA"/>
</dbReference>
<sequence>MHNIYYIWNKPLNKRILMDHKDKIENVDLILKQTWLAVSKMYTEMAQEHDSTAVQALTLLKIDPKEGTRSTNLGPKMAIEPTSLTRIIKLLEDNGYIYKEKTTTDKREVIIKLTDKGLNSRNLSKEVVVNFNKKVMEKISPEKLETFKEVMQEIMKIAGDLNRK</sequence>
<dbReference type="PROSITE" id="PS50995">
    <property type="entry name" value="HTH_MARR_2"/>
    <property type="match status" value="1"/>
</dbReference>
<comment type="caution">
    <text evidence="5">The sequence shown here is derived from an EMBL/GenBank/DDBJ whole genome shotgun (WGS) entry which is preliminary data.</text>
</comment>
<dbReference type="Proteomes" id="UP001225072">
    <property type="component" value="Unassembled WGS sequence"/>
</dbReference>
<dbReference type="InterPro" id="IPR023187">
    <property type="entry name" value="Tscrpt_reg_MarR-type_CS"/>
</dbReference>
<dbReference type="InterPro" id="IPR036388">
    <property type="entry name" value="WH-like_DNA-bd_sf"/>
</dbReference>
<keyword evidence="3" id="KW-0804">Transcription</keyword>
<reference evidence="5 6" key="1">
    <citation type="submission" date="2023-07" db="EMBL/GenBank/DDBJ databases">
        <title>Functional and genomic diversity of the sorghum phyllosphere microbiome.</title>
        <authorList>
            <person name="Shade A."/>
        </authorList>
    </citation>
    <scope>NUCLEOTIDE SEQUENCE [LARGE SCALE GENOMIC DNA]</scope>
    <source>
        <strain evidence="5 6">SORGH_AS_1064</strain>
    </source>
</reference>
<keyword evidence="1" id="KW-0805">Transcription regulation</keyword>
<keyword evidence="6" id="KW-1185">Reference proteome</keyword>
<dbReference type="Pfam" id="PF01047">
    <property type="entry name" value="MarR"/>
    <property type="match status" value="1"/>
</dbReference>
<protein>
    <submittedName>
        <fullName evidence="5">DNA-binding MarR family transcriptional regulator</fullName>
    </submittedName>
</protein>
<dbReference type="Gene3D" id="1.10.10.10">
    <property type="entry name" value="Winged helix-like DNA-binding domain superfamily/Winged helix DNA-binding domain"/>
    <property type="match status" value="1"/>
</dbReference>
<dbReference type="PROSITE" id="PS01117">
    <property type="entry name" value="HTH_MARR_1"/>
    <property type="match status" value="1"/>
</dbReference>
<dbReference type="InterPro" id="IPR036390">
    <property type="entry name" value="WH_DNA-bd_sf"/>
</dbReference>
<dbReference type="PANTHER" id="PTHR42756">
    <property type="entry name" value="TRANSCRIPTIONAL REGULATOR, MARR"/>
    <property type="match status" value="1"/>
</dbReference>
<proteinExistence type="predicted"/>
<evidence type="ECO:0000256" key="1">
    <source>
        <dbReference type="ARBA" id="ARBA00023015"/>
    </source>
</evidence>
<accession>A0ABU0TGE6</accession>
<evidence type="ECO:0000256" key="3">
    <source>
        <dbReference type="ARBA" id="ARBA00023163"/>
    </source>
</evidence>
<feature type="domain" description="HTH marR-type" evidence="4">
    <location>
        <begin position="24"/>
        <end position="156"/>
    </location>
</feature>
<organism evidence="5 6">
    <name type="scientific">Chryseobacterium camelliae</name>
    <dbReference type="NCBI Taxonomy" id="1265445"/>
    <lineage>
        <taxon>Bacteria</taxon>
        <taxon>Pseudomonadati</taxon>
        <taxon>Bacteroidota</taxon>
        <taxon>Flavobacteriia</taxon>
        <taxon>Flavobacteriales</taxon>
        <taxon>Weeksellaceae</taxon>
        <taxon>Chryseobacterium group</taxon>
        <taxon>Chryseobacterium</taxon>
    </lineage>
</organism>
<evidence type="ECO:0000313" key="5">
    <source>
        <dbReference type="EMBL" id="MDQ1096129.1"/>
    </source>
</evidence>
<dbReference type="InterPro" id="IPR000835">
    <property type="entry name" value="HTH_MarR-typ"/>
</dbReference>
<keyword evidence="2 5" id="KW-0238">DNA-binding</keyword>
<gene>
    <name evidence="5" type="ORF">QE404_001276</name>
</gene>
<dbReference type="PRINTS" id="PR00598">
    <property type="entry name" value="HTHMARR"/>
</dbReference>
<name>A0ABU0TGE6_9FLAO</name>
<evidence type="ECO:0000313" key="6">
    <source>
        <dbReference type="Proteomes" id="UP001225072"/>
    </source>
</evidence>
<dbReference type="SMART" id="SM00347">
    <property type="entry name" value="HTH_MARR"/>
    <property type="match status" value="1"/>
</dbReference>
<dbReference type="PANTHER" id="PTHR42756:SF1">
    <property type="entry name" value="TRANSCRIPTIONAL REPRESSOR OF EMRAB OPERON"/>
    <property type="match status" value="1"/>
</dbReference>
<dbReference type="SUPFAM" id="SSF46785">
    <property type="entry name" value="Winged helix' DNA-binding domain"/>
    <property type="match status" value="1"/>
</dbReference>
<evidence type="ECO:0000259" key="4">
    <source>
        <dbReference type="PROSITE" id="PS50995"/>
    </source>
</evidence>